<dbReference type="SUPFAM" id="SSF53850">
    <property type="entry name" value="Periplasmic binding protein-like II"/>
    <property type="match status" value="1"/>
</dbReference>
<evidence type="ECO:0000313" key="8">
    <source>
        <dbReference type="Proteomes" id="UP000758856"/>
    </source>
</evidence>
<accession>A0A9W6IWD5</accession>
<dbReference type="InterPro" id="IPR030678">
    <property type="entry name" value="Peptide/Ni-bd"/>
</dbReference>
<evidence type="ECO:0000256" key="4">
    <source>
        <dbReference type="ARBA" id="ARBA00022729"/>
    </source>
</evidence>
<dbReference type="CDD" id="cd08493">
    <property type="entry name" value="PBP2_DppA_like"/>
    <property type="match status" value="1"/>
</dbReference>
<dbReference type="InterPro" id="IPR039424">
    <property type="entry name" value="SBP_5"/>
</dbReference>
<dbReference type="PANTHER" id="PTHR30290">
    <property type="entry name" value="PERIPLASMIC BINDING COMPONENT OF ABC TRANSPORTER"/>
    <property type="match status" value="1"/>
</dbReference>
<reference evidence="7 8" key="2">
    <citation type="submission" date="2021-01" db="EMBL/GenBank/DDBJ databases">
        <title>Genomic Encyclopedia of Type Strains, Phase IV (KMG-IV): sequencing the most valuable type-strain genomes for metagenomic binning, comparative biology and taxonomic classification.</title>
        <authorList>
            <person name="Goeker M."/>
        </authorList>
    </citation>
    <scope>NUCLEOTIDE SEQUENCE [LARGE SCALE GENOMIC DNA]</scope>
    <source>
        <strain evidence="7 8">DSM 6130</strain>
    </source>
</reference>
<dbReference type="Proteomes" id="UP000758856">
    <property type="component" value="Unassembled WGS sequence"/>
</dbReference>
<name>A0A9W6IWD5_9HYPH</name>
<dbReference type="Pfam" id="PF00496">
    <property type="entry name" value="SBP_bac_5"/>
    <property type="match status" value="1"/>
</dbReference>
<dbReference type="PANTHER" id="PTHR30290:SF9">
    <property type="entry name" value="OLIGOPEPTIDE-BINDING PROTEIN APPA"/>
    <property type="match status" value="1"/>
</dbReference>
<protein>
    <submittedName>
        <fullName evidence="6">ABC transporter substrate-binding protein</fullName>
    </submittedName>
    <submittedName>
        <fullName evidence="7">Peptide/nickel transport system substrate-binding protein</fullName>
    </submittedName>
</protein>
<dbReference type="EMBL" id="BSFF01000003">
    <property type="protein sequence ID" value="GLK56385.1"/>
    <property type="molecule type" value="Genomic_DNA"/>
</dbReference>
<sequence>MGRAATGFTICVLGLALGIAALVATGPGRTATPKDTLVVGQMAEPKSLDPATVTAANDFRILANLFEGLVRFRPGSLEPAPALAERWEMSEDGRAYTFHLRPNVRFHDGTAFDAEAVWFNLARLLDPKHPNADAGPFPLAFFLTPVTAVEVVDPLTVRLRLDEPYAPLLAHLAYPIGYMVSPAAAKAAGKGFGRAPVGTGPFRFERWESGRQVALVRNDAYWGDKPSLARIAFRPIPDANARASEMLAGGLDLMVEVPPDQLASFRDPARFALLDAPAPHLWFLILNAAEGPLRDVRVRRAVNLAIDKRTIAEDVLSNAATVPAGPISPAFGVAHDPALGPYPHDPERARALIREAGAEGTTLTLLAAEGGSGMLEPLAMATAIQADLARVGLTAVIETFEWNAYLARVNGGLKGAGMAEMAWATNDPDTLPYLALRSEAVADKGGFNAGGFSDPELDRLIDAARKETDAETRAGLYRRIDRLVHDAAPWAFVASAKQTAVTARGVEGVTLEPSSLLELKGVRKR</sequence>
<evidence type="ECO:0000259" key="5">
    <source>
        <dbReference type="Pfam" id="PF00496"/>
    </source>
</evidence>
<keyword evidence="4" id="KW-0732">Signal</keyword>
<evidence type="ECO:0000313" key="6">
    <source>
        <dbReference type="EMBL" id="GLK56385.1"/>
    </source>
</evidence>
<comment type="subcellular location">
    <subcellularLocation>
        <location evidence="1">Periplasm</location>
    </subcellularLocation>
</comment>
<dbReference type="AlphaFoldDB" id="A0A9W6IWD5"/>
<evidence type="ECO:0000256" key="1">
    <source>
        <dbReference type="ARBA" id="ARBA00004418"/>
    </source>
</evidence>
<gene>
    <name evidence="6" type="ORF">GCM10008170_24040</name>
    <name evidence="7" type="ORF">JOD31_002421</name>
</gene>
<dbReference type="GO" id="GO:0043190">
    <property type="term" value="C:ATP-binding cassette (ABC) transporter complex"/>
    <property type="evidence" value="ECO:0007669"/>
    <property type="project" value="InterPro"/>
</dbReference>
<keyword evidence="8" id="KW-1185">Reference proteome</keyword>
<dbReference type="RefSeq" id="WP_204950600.1">
    <property type="nucleotide sequence ID" value="NZ_BSFF01000003.1"/>
</dbReference>
<dbReference type="InterPro" id="IPR000914">
    <property type="entry name" value="SBP_5_dom"/>
</dbReference>
<feature type="domain" description="Solute-binding protein family 5" evidence="5">
    <location>
        <begin position="78"/>
        <end position="437"/>
    </location>
</feature>
<dbReference type="PIRSF" id="PIRSF002741">
    <property type="entry name" value="MppA"/>
    <property type="match status" value="1"/>
</dbReference>
<dbReference type="Gene3D" id="3.40.190.10">
    <property type="entry name" value="Periplasmic binding protein-like II"/>
    <property type="match status" value="1"/>
</dbReference>
<keyword evidence="3" id="KW-0813">Transport</keyword>
<comment type="similarity">
    <text evidence="2">Belongs to the bacterial solute-binding protein 5 family.</text>
</comment>
<dbReference type="Gene3D" id="3.10.105.10">
    <property type="entry name" value="Dipeptide-binding Protein, Domain 3"/>
    <property type="match status" value="1"/>
</dbReference>
<evidence type="ECO:0000256" key="3">
    <source>
        <dbReference type="ARBA" id="ARBA00022448"/>
    </source>
</evidence>
<dbReference type="GO" id="GO:0030288">
    <property type="term" value="C:outer membrane-bounded periplasmic space"/>
    <property type="evidence" value="ECO:0007669"/>
    <property type="project" value="UniProtKB-ARBA"/>
</dbReference>
<evidence type="ECO:0000256" key="2">
    <source>
        <dbReference type="ARBA" id="ARBA00005695"/>
    </source>
</evidence>
<comment type="caution">
    <text evidence="6">The sequence shown here is derived from an EMBL/GenBank/DDBJ whole genome shotgun (WGS) entry which is preliminary data.</text>
</comment>
<organism evidence="6 9">
    <name type="scientific">Methylopila capsulata</name>
    <dbReference type="NCBI Taxonomy" id="61654"/>
    <lineage>
        <taxon>Bacteria</taxon>
        <taxon>Pseudomonadati</taxon>
        <taxon>Pseudomonadota</taxon>
        <taxon>Alphaproteobacteria</taxon>
        <taxon>Hyphomicrobiales</taxon>
        <taxon>Methylopilaceae</taxon>
        <taxon>Methylopila</taxon>
    </lineage>
</organism>
<reference evidence="6" key="1">
    <citation type="journal article" date="2014" name="Int. J. Syst. Evol. Microbiol.">
        <title>Complete genome sequence of Corynebacterium casei LMG S-19264T (=DSM 44701T), isolated from a smear-ripened cheese.</title>
        <authorList>
            <consortium name="US DOE Joint Genome Institute (JGI-PGF)"/>
            <person name="Walter F."/>
            <person name="Albersmeier A."/>
            <person name="Kalinowski J."/>
            <person name="Ruckert C."/>
        </authorList>
    </citation>
    <scope>NUCLEOTIDE SEQUENCE</scope>
    <source>
        <strain evidence="6">VKM B-1606</strain>
    </source>
</reference>
<dbReference type="GO" id="GO:1904680">
    <property type="term" value="F:peptide transmembrane transporter activity"/>
    <property type="evidence" value="ECO:0007669"/>
    <property type="project" value="TreeGrafter"/>
</dbReference>
<dbReference type="Proteomes" id="UP001143400">
    <property type="component" value="Unassembled WGS sequence"/>
</dbReference>
<dbReference type="GO" id="GO:0015833">
    <property type="term" value="P:peptide transport"/>
    <property type="evidence" value="ECO:0007669"/>
    <property type="project" value="TreeGrafter"/>
</dbReference>
<evidence type="ECO:0000313" key="7">
    <source>
        <dbReference type="EMBL" id="MBM7852179.1"/>
    </source>
</evidence>
<reference evidence="6" key="3">
    <citation type="submission" date="2023-01" db="EMBL/GenBank/DDBJ databases">
        <authorList>
            <person name="Sun Q."/>
            <person name="Evtushenko L."/>
        </authorList>
    </citation>
    <scope>NUCLEOTIDE SEQUENCE</scope>
    <source>
        <strain evidence="6">VKM B-1606</strain>
    </source>
</reference>
<dbReference type="EMBL" id="JAFBCY010000003">
    <property type="protein sequence ID" value="MBM7852179.1"/>
    <property type="molecule type" value="Genomic_DNA"/>
</dbReference>
<proteinExistence type="inferred from homology"/>
<dbReference type="Gene3D" id="3.90.76.10">
    <property type="entry name" value="Dipeptide-binding Protein, Domain 1"/>
    <property type="match status" value="1"/>
</dbReference>
<evidence type="ECO:0000313" key="9">
    <source>
        <dbReference type="Proteomes" id="UP001143400"/>
    </source>
</evidence>